<reference evidence="1 2" key="1">
    <citation type="journal article" date="2019" name="Vet. Microbiol.">
        <title>Development of multi locus sequence typing (MLST) of Rodentibacter pneumotropicus.</title>
        <authorList>
            <person name="Adhikary S."/>
            <person name="Bisgaard M."/>
            <person name="Boot R."/>
            <person name="Benga L."/>
            <person name="Nicklas W."/>
            <person name="Christensen H."/>
        </authorList>
    </citation>
    <scope>NUCLEOTIDE SEQUENCE [LARGE SCALE GENOMIC DNA]</scope>
    <source>
        <strain evidence="1 2">1596_07</strain>
    </source>
</reference>
<dbReference type="AlphaFoldDB" id="A0A4S2QJG9"/>
<organism evidence="1 2">
    <name type="scientific">Rodentibacter pneumotropicus</name>
    <dbReference type="NCBI Taxonomy" id="758"/>
    <lineage>
        <taxon>Bacteria</taxon>
        <taxon>Pseudomonadati</taxon>
        <taxon>Pseudomonadota</taxon>
        <taxon>Gammaproteobacteria</taxon>
        <taxon>Pasteurellales</taxon>
        <taxon>Pasteurellaceae</taxon>
        <taxon>Rodentibacter</taxon>
    </lineage>
</organism>
<protein>
    <submittedName>
        <fullName evidence="1">Uncharacterized protein</fullName>
    </submittedName>
</protein>
<accession>A0A4S2QJG9</accession>
<evidence type="ECO:0000313" key="2">
    <source>
        <dbReference type="Proteomes" id="UP000310576"/>
    </source>
</evidence>
<dbReference type="Proteomes" id="UP000310576">
    <property type="component" value="Unassembled WGS sequence"/>
</dbReference>
<comment type="caution">
    <text evidence="1">The sequence shown here is derived from an EMBL/GenBank/DDBJ whole genome shotgun (WGS) entry which is preliminary data.</text>
</comment>
<dbReference type="EMBL" id="QXNG01000015">
    <property type="protein sequence ID" value="THA17389.1"/>
    <property type="molecule type" value="Genomic_DNA"/>
</dbReference>
<name>A0A4S2QJG9_9PAST</name>
<gene>
    <name evidence="1" type="ORF">D3M76_01655</name>
</gene>
<sequence>MNDIVFNWIRGDDEFETFIVTDDNDAPIDFTGSRFDLHIVSVRSNELIKLSTETGEITIEDNQVTFHVAHNLTKNATWTKAKWDLQQTTADNLVRTLCCGKIILNADVTRTT</sequence>
<evidence type="ECO:0000313" key="1">
    <source>
        <dbReference type="EMBL" id="THA17389.1"/>
    </source>
</evidence>
<proteinExistence type="predicted"/>